<gene>
    <name evidence="1" type="ORF">MM415A03685_0010</name>
</gene>
<dbReference type="AlphaFoldDB" id="A0A6M3JMP1"/>
<dbReference type="EMBL" id="MT141798">
    <property type="protein sequence ID" value="QJA70508.1"/>
    <property type="molecule type" value="Genomic_DNA"/>
</dbReference>
<evidence type="ECO:0000313" key="1">
    <source>
        <dbReference type="EMBL" id="QJA70508.1"/>
    </source>
</evidence>
<accession>A0A6M3JMP1</accession>
<protein>
    <submittedName>
        <fullName evidence="1">Uncharacterized protein</fullName>
    </submittedName>
</protein>
<reference evidence="1" key="1">
    <citation type="submission" date="2020-03" db="EMBL/GenBank/DDBJ databases">
        <title>The deep terrestrial virosphere.</title>
        <authorList>
            <person name="Holmfeldt K."/>
            <person name="Nilsson E."/>
            <person name="Simone D."/>
            <person name="Lopez-Fernandez M."/>
            <person name="Wu X."/>
            <person name="de Brujin I."/>
            <person name="Lundin D."/>
            <person name="Andersson A."/>
            <person name="Bertilsson S."/>
            <person name="Dopson M."/>
        </authorList>
    </citation>
    <scope>NUCLEOTIDE SEQUENCE</scope>
    <source>
        <strain evidence="1">MM415A03685</strain>
    </source>
</reference>
<proteinExistence type="predicted"/>
<organism evidence="1">
    <name type="scientific">viral metagenome</name>
    <dbReference type="NCBI Taxonomy" id="1070528"/>
    <lineage>
        <taxon>unclassified sequences</taxon>
        <taxon>metagenomes</taxon>
        <taxon>organismal metagenomes</taxon>
    </lineage>
</organism>
<sequence length="59" mass="6407">MGAEWVLNVGGRLRRLESGGIRARVICRGLAVEARSTVVLVLRLATELALIHLTTLLLV</sequence>
<name>A0A6M3JMP1_9ZZZZ</name>